<dbReference type="EMBL" id="PIFK01000011">
    <property type="protein sequence ID" value="PTP38055.1"/>
    <property type="molecule type" value="Genomic_DNA"/>
</dbReference>
<evidence type="ECO:0000313" key="2">
    <source>
        <dbReference type="Proteomes" id="UP000244197"/>
    </source>
</evidence>
<proteinExistence type="predicted"/>
<dbReference type="Proteomes" id="UP000244197">
    <property type="component" value="Unassembled WGS sequence"/>
</dbReference>
<dbReference type="AlphaFoldDB" id="A0A2T5EY60"/>
<name>A0A2T5EY60_VIBSP</name>
<gene>
    <name evidence="1" type="ORF">CWO07_07220</name>
</gene>
<comment type="caution">
    <text evidence="1">The sequence shown here is derived from an EMBL/GenBank/DDBJ whole genome shotgun (WGS) entry which is preliminary data.</text>
</comment>
<reference evidence="1 2" key="1">
    <citation type="submission" date="2017-11" db="EMBL/GenBank/DDBJ databases">
        <title>Population delineation of vibrios coincides with oyster pathogenicity.</title>
        <authorList>
            <person name="Bruto M."/>
            <person name="Labreuche Y."/>
            <person name="James A."/>
            <person name="Piel D."/>
            <person name="Chenivesse S."/>
            <person name="Petton B."/>
            <person name="Polz M.F."/>
            <person name="Le Roux F."/>
        </authorList>
    </citation>
    <scope>NUCLEOTIDE SEQUENCE [LARGE SCALE GENOMIC DNA]</scope>
    <source>
        <strain evidence="1 2">FF_144</strain>
    </source>
</reference>
<evidence type="ECO:0000313" key="1">
    <source>
        <dbReference type="EMBL" id="PTP38055.1"/>
    </source>
</evidence>
<organism evidence="1 2">
    <name type="scientific">Vibrio splendidus</name>
    <dbReference type="NCBI Taxonomy" id="29497"/>
    <lineage>
        <taxon>Bacteria</taxon>
        <taxon>Pseudomonadati</taxon>
        <taxon>Pseudomonadota</taxon>
        <taxon>Gammaproteobacteria</taxon>
        <taxon>Vibrionales</taxon>
        <taxon>Vibrionaceae</taxon>
        <taxon>Vibrio</taxon>
    </lineage>
</organism>
<sequence>MVALNKINTFVIYRQVGLIQGLKDEWIDGWSGVQWTYGQRVMLMWYCRAKKRRKSEEVSPTGVNEHGYI</sequence>
<accession>A0A2T5EY60</accession>
<protein>
    <submittedName>
        <fullName evidence="1">Uncharacterized protein</fullName>
    </submittedName>
</protein>